<evidence type="ECO:0000313" key="10">
    <source>
        <dbReference type="Proteomes" id="UP001185659"/>
    </source>
</evidence>
<gene>
    <name evidence="9" type="ORF">R2G56_00255</name>
</gene>
<feature type="domain" description="Histidine kinase" evidence="8">
    <location>
        <begin position="272"/>
        <end position="493"/>
    </location>
</feature>
<dbReference type="InterPro" id="IPR005467">
    <property type="entry name" value="His_kinase_dom"/>
</dbReference>
<feature type="transmembrane region" description="Helical" evidence="7">
    <location>
        <begin position="61"/>
        <end position="83"/>
    </location>
</feature>
<dbReference type="PANTHER" id="PTHR43711:SF26">
    <property type="entry name" value="SENSOR HISTIDINE KINASE RCSC"/>
    <property type="match status" value="1"/>
</dbReference>
<evidence type="ECO:0000256" key="1">
    <source>
        <dbReference type="ARBA" id="ARBA00000085"/>
    </source>
</evidence>
<dbReference type="SUPFAM" id="SSF55874">
    <property type="entry name" value="ATPase domain of HSP90 chaperone/DNA topoisomerase II/histidine kinase"/>
    <property type="match status" value="1"/>
</dbReference>
<feature type="transmembrane region" description="Helical" evidence="7">
    <location>
        <begin position="179"/>
        <end position="196"/>
    </location>
</feature>
<dbReference type="Pfam" id="PF00512">
    <property type="entry name" value="HisKA"/>
    <property type="match status" value="1"/>
</dbReference>
<dbReference type="InterPro" id="IPR003594">
    <property type="entry name" value="HATPase_dom"/>
</dbReference>
<dbReference type="Gene3D" id="3.30.565.10">
    <property type="entry name" value="Histidine kinase-like ATPase, C-terminal domain"/>
    <property type="match status" value="1"/>
</dbReference>
<dbReference type="GO" id="GO:0016301">
    <property type="term" value="F:kinase activity"/>
    <property type="evidence" value="ECO:0007669"/>
    <property type="project" value="UniProtKB-KW"/>
</dbReference>
<evidence type="ECO:0000256" key="5">
    <source>
        <dbReference type="ARBA" id="ARBA00022777"/>
    </source>
</evidence>
<keyword evidence="3" id="KW-0597">Phosphoprotein</keyword>
<keyword evidence="7" id="KW-1133">Transmembrane helix</keyword>
<feature type="transmembrane region" description="Helical" evidence="7">
    <location>
        <begin position="202"/>
        <end position="221"/>
    </location>
</feature>
<accession>A0ABU4AEP2</accession>
<keyword evidence="7" id="KW-0472">Membrane</keyword>
<evidence type="ECO:0000256" key="6">
    <source>
        <dbReference type="ARBA" id="ARBA00023012"/>
    </source>
</evidence>
<comment type="catalytic activity">
    <reaction evidence="1">
        <text>ATP + protein L-histidine = ADP + protein N-phospho-L-histidine.</text>
        <dbReference type="EC" id="2.7.13.3"/>
    </reaction>
</comment>
<feature type="transmembrane region" description="Helical" evidence="7">
    <location>
        <begin position="128"/>
        <end position="149"/>
    </location>
</feature>
<dbReference type="InterPro" id="IPR050736">
    <property type="entry name" value="Sensor_HK_Regulatory"/>
</dbReference>
<dbReference type="PRINTS" id="PR00344">
    <property type="entry name" value="BCTRLSENSOR"/>
</dbReference>
<comment type="caution">
    <text evidence="9">The sequence shown here is derived from an EMBL/GenBank/DDBJ whole genome shotgun (WGS) entry which is preliminary data.</text>
</comment>
<evidence type="ECO:0000256" key="3">
    <source>
        <dbReference type="ARBA" id="ARBA00022553"/>
    </source>
</evidence>
<dbReference type="Gene3D" id="1.10.287.130">
    <property type="match status" value="1"/>
</dbReference>
<dbReference type="SUPFAM" id="SSF47384">
    <property type="entry name" value="Homodimeric domain of signal transducing histidine kinase"/>
    <property type="match status" value="1"/>
</dbReference>
<proteinExistence type="predicted"/>
<dbReference type="Proteomes" id="UP001185659">
    <property type="component" value="Unassembled WGS sequence"/>
</dbReference>
<dbReference type="RefSeq" id="WP_317560641.1">
    <property type="nucleotide sequence ID" value="NZ_JAWLIP010000001.1"/>
</dbReference>
<feature type="transmembrane region" description="Helical" evidence="7">
    <location>
        <begin position="89"/>
        <end position="107"/>
    </location>
</feature>
<dbReference type="Pfam" id="PF02518">
    <property type="entry name" value="HATPase_c"/>
    <property type="match status" value="1"/>
</dbReference>
<keyword evidence="5 9" id="KW-0418">Kinase</keyword>
<dbReference type="SMART" id="SM00388">
    <property type="entry name" value="HisKA"/>
    <property type="match status" value="1"/>
</dbReference>
<dbReference type="InterPro" id="IPR036890">
    <property type="entry name" value="HATPase_C_sf"/>
</dbReference>
<dbReference type="EMBL" id="JAWLIP010000001">
    <property type="protein sequence ID" value="MDV6224708.1"/>
    <property type="molecule type" value="Genomic_DNA"/>
</dbReference>
<dbReference type="CDD" id="cd00075">
    <property type="entry name" value="HATPase"/>
    <property type="match status" value="1"/>
</dbReference>
<dbReference type="InterPro" id="IPR036097">
    <property type="entry name" value="HisK_dim/P_sf"/>
</dbReference>
<evidence type="ECO:0000313" key="9">
    <source>
        <dbReference type="EMBL" id="MDV6224708.1"/>
    </source>
</evidence>
<protein>
    <recommendedName>
        <fullName evidence="2">histidine kinase</fullName>
        <ecNumber evidence="2">2.7.13.3</ecNumber>
    </recommendedName>
</protein>
<evidence type="ECO:0000259" key="8">
    <source>
        <dbReference type="PROSITE" id="PS50109"/>
    </source>
</evidence>
<name>A0ABU4AEP2_9HYPH</name>
<organism evidence="9 10">
    <name type="scientific">Nitratireductor aquimarinus</name>
    <dbReference type="NCBI Taxonomy" id="889300"/>
    <lineage>
        <taxon>Bacteria</taxon>
        <taxon>Pseudomonadati</taxon>
        <taxon>Pseudomonadota</taxon>
        <taxon>Alphaproteobacteria</taxon>
        <taxon>Hyphomicrobiales</taxon>
        <taxon>Phyllobacteriaceae</taxon>
        <taxon>Nitratireductor</taxon>
    </lineage>
</organism>
<dbReference type="SMART" id="SM00387">
    <property type="entry name" value="HATPase_c"/>
    <property type="match status" value="1"/>
</dbReference>
<dbReference type="PANTHER" id="PTHR43711">
    <property type="entry name" value="TWO-COMPONENT HISTIDINE KINASE"/>
    <property type="match status" value="1"/>
</dbReference>
<evidence type="ECO:0000256" key="2">
    <source>
        <dbReference type="ARBA" id="ARBA00012438"/>
    </source>
</evidence>
<keyword evidence="7" id="KW-0812">Transmembrane</keyword>
<evidence type="ECO:0000256" key="7">
    <source>
        <dbReference type="SAM" id="Phobius"/>
    </source>
</evidence>
<keyword evidence="6" id="KW-0902">Two-component regulatory system</keyword>
<reference evidence="9 10" key="1">
    <citation type="submission" date="2023-10" db="EMBL/GenBank/DDBJ databases">
        <authorList>
            <person name="Venkata Ramana C."/>
            <person name="Sasikala C."/>
            <person name="Dhurka M."/>
        </authorList>
    </citation>
    <scope>NUCLEOTIDE SEQUENCE [LARGE SCALE GENOMIC DNA]</scope>
    <source>
        <strain evidence="9 10">KCTC 32151</strain>
    </source>
</reference>
<keyword evidence="10" id="KW-1185">Reference proteome</keyword>
<evidence type="ECO:0000256" key="4">
    <source>
        <dbReference type="ARBA" id="ARBA00022679"/>
    </source>
</evidence>
<sequence length="513" mass="55590">MVPEASKSADKFADKFIVDRTKPHRNSNVGLAVRRTRDRLSQNLGPPDFNRDMLKLHARAILSNAIKPPLLILSICVGGLYAGFEAQRIFIWAFACLACYLPLIALAHRLNRLPENEIEVTRTRYRLYAAHFASGLGWAYFAILSAPASALTDPAVIQGAVLLFVIAGTAIVTASLGGALVAAFALPVCLFAFTVSAEPDTASMVTALVLAASLPFLAYVAHHRNRAALRLLAFESEKNALIGELETAKSMSDEARRRAEEANLAKSRFLASMSHELRTPLNAILGFSEVMANQVLGPLDNPTYRDYANDIHTSGKHLLSLINEILDLSRIEAGRYRLNEEPLLLGPIVEDCCRLMEMKARGKGISLRLEVEPTLLRLFADERAIRQITLNLLANAVKFSPTGSEVRIRVGWTAGGGQYLAIKDNGPGIPDDELAIVLSAFGQGSIAIKSAEQGTGLGLPIVQGLTALHDGVFELNSRLRSGTDAIVAFPRSRVMEELPAVPRERKRASGGAA</sequence>
<dbReference type="InterPro" id="IPR003661">
    <property type="entry name" value="HisK_dim/P_dom"/>
</dbReference>
<dbReference type="CDD" id="cd00082">
    <property type="entry name" value="HisKA"/>
    <property type="match status" value="1"/>
</dbReference>
<keyword evidence="4" id="KW-0808">Transferase</keyword>
<dbReference type="EC" id="2.7.13.3" evidence="2"/>
<dbReference type="PROSITE" id="PS50109">
    <property type="entry name" value="HIS_KIN"/>
    <property type="match status" value="1"/>
</dbReference>
<dbReference type="InterPro" id="IPR004358">
    <property type="entry name" value="Sig_transdc_His_kin-like_C"/>
</dbReference>